<dbReference type="Gene3D" id="1.10.8.10">
    <property type="entry name" value="DNA helicase RuvA subunit, C-terminal domain"/>
    <property type="match status" value="1"/>
</dbReference>
<dbReference type="Proteomes" id="UP000243686">
    <property type="component" value="Unassembled WGS sequence"/>
</dbReference>
<dbReference type="AlphaFoldDB" id="A0A1S8WLB8"/>
<dbReference type="CDD" id="cd14326">
    <property type="entry name" value="UBA_UBL7"/>
    <property type="match status" value="1"/>
</dbReference>
<organism evidence="2 3">
    <name type="scientific">Opisthorchis viverrini</name>
    <name type="common">Southeast Asian liver fluke</name>
    <dbReference type="NCBI Taxonomy" id="6198"/>
    <lineage>
        <taxon>Eukaryota</taxon>
        <taxon>Metazoa</taxon>
        <taxon>Spiralia</taxon>
        <taxon>Lophotrochozoa</taxon>
        <taxon>Platyhelminthes</taxon>
        <taxon>Trematoda</taxon>
        <taxon>Digenea</taxon>
        <taxon>Opisthorchiida</taxon>
        <taxon>Opisthorchiata</taxon>
        <taxon>Opisthorchiidae</taxon>
        <taxon>Opisthorchis</taxon>
    </lineage>
</organism>
<proteinExistence type="predicted"/>
<gene>
    <name evidence="2" type="ORF">X801_08975</name>
</gene>
<evidence type="ECO:0000313" key="2">
    <source>
        <dbReference type="EMBL" id="OON15225.1"/>
    </source>
</evidence>
<sequence>MYIRAKVNRIDQTESVASRDISGLDPDQTIGNIVPQLLKTVSSILLPFGESRQHVYTAERCWIWKRLWVNARLIPSRSYNFSSSPKPAFLRLKVIPVPLYESLTYSIAPRHRLTDVSQTMANLYWLIRSDQATISHPEIGRDTTAYSVQDLEFPGVVLRDQAILDKLIVHPCVLSALRLVTQSLSSLNENFQAKPVSHRNVMTKSTTSPGSQGYTVDQTMLTMTLIPTPPDNHRDPSQSCSLPMEDRVGWTQIPLGEQHSSLVRTPGSANLYASVDINCRLQSLRLKVSSAVVAYTYHHSLLRRWRPVSGSSTSPTTNSVTPRITSSALSQALASVPSLTARQNKPTTSSSSTAASHTAEFISGHTENRWVTQLAQLAEMVVTDELAARQALETTNRDIAMTVQLLFG</sequence>
<evidence type="ECO:0000313" key="3">
    <source>
        <dbReference type="Proteomes" id="UP000243686"/>
    </source>
</evidence>
<feature type="compositionally biased region" description="Low complexity" evidence="1">
    <location>
        <begin position="347"/>
        <end position="358"/>
    </location>
</feature>
<evidence type="ECO:0000256" key="1">
    <source>
        <dbReference type="SAM" id="MobiDB-lite"/>
    </source>
</evidence>
<protein>
    <recommendedName>
        <fullName evidence="4">UBA domain-containing protein</fullName>
    </recommendedName>
</protein>
<keyword evidence="3" id="KW-1185">Reference proteome</keyword>
<name>A0A1S8WLB8_OPIVI</name>
<evidence type="ECO:0008006" key="4">
    <source>
        <dbReference type="Google" id="ProtNLM"/>
    </source>
</evidence>
<dbReference type="EMBL" id="KV906167">
    <property type="protein sequence ID" value="OON15225.1"/>
    <property type="molecule type" value="Genomic_DNA"/>
</dbReference>
<feature type="region of interest" description="Disordered" evidence="1">
    <location>
        <begin position="338"/>
        <end position="358"/>
    </location>
</feature>
<dbReference type="InterPro" id="IPR047878">
    <property type="entry name" value="UBL7_UBA"/>
</dbReference>
<reference evidence="2 3" key="1">
    <citation type="submission" date="2015-03" db="EMBL/GenBank/DDBJ databases">
        <title>Draft genome of the nematode, Opisthorchis viverrini.</title>
        <authorList>
            <person name="Mitreva M."/>
        </authorList>
    </citation>
    <scope>NUCLEOTIDE SEQUENCE [LARGE SCALE GENOMIC DNA]</scope>
    <source>
        <strain evidence="2">Khon Kaen</strain>
    </source>
</reference>
<accession>A0A1S8WLB8</accession>